<dbReference type="InterPro" id="IPR008936">
    <property type="entry name" value="Rho_GTPase_activation_prot"/>
</dbReference>
<dbReference type="Gene3D" id="2.30.29.30">
    <property type="entry name" value="Pleckstrin-homology domain (PH domain)/Phosphotyrosine-binding domain (PTB)"/>
    <property type="match status" value="1"/>
</dbReference>
<feature type="compositionally biased region" description="Low complexity" evidence="2">
    <location>
        <begin position="619"/>
        <end position="630"/>
    </location>
</feature>
<feature type="region of interest" description="Disordered" evidence="2">
    <location>
        <begin position="1"/>
        <end position="34"/>
    </location>
</feature>
<dbReference type="Gene3D" id="1.10.555.10">
    <property type="entry name" value="Rho GTPase activation protein"/>
    <property type="match status" value="1"/>
</dbReference>
<evidence type="ECO:0000313" key="5">
    <source>
        <dbReference type="EMBL" id="KAG0251009.1"/>
    </source>
</evidence>
<evidence type="ECO:0008006" key="7">
    <source>
        <dbReference type="Google" id="ProtNLM"/>
    </source>
</evidence>
<organism evidence="5 6">
    <name type="scientific">Actinomortierella ambigua</name>
    <dbReference type="NCBI Taxonomy" id="1343610"/>
    <lineage>
        <taxon>Eukaryota</taxon>
        <taxon>Fungi</taxon>
        <taxon>Fungi incertae sedis</taxon>
        <taxon>Mucoromycota</taxon>
        <taxon>Mortierellomycotina</taxon>
        <taxon>Mortierellomycetes</taxon>
        <taxon>Mortierellales</taxon>
        <taxon>Mortierellaceae</taxon>
        <taxon>Actinomortierella</taxon>
    </lineage>
</organism>
<dbReference type="Proteomes" id="UP000807716">
    <property type="component" value="Unassembled WGS sequence"/>
</dbReference>
<dbReference type="SMART" id="SM00324">
    <property type="entry name" value="RhoGAP"/>
    <property type="match status" value="1"/>
</dbReference>
<dbReference type="OrthoDB" id="185175at2759"/>
<feature type="compositionally biased region" description="Low complexity" evidence="2">
    <location>
        <begin position="643"/>
        <end position="656"/>
    </location>
</feature>
<dbReference type="AlphaFoldDB" id="A0A9P6TX49"/>
<sequence length="656" mass="72674">KDGHHLGSIALTNAQIGRQQNQDGGQNDSNFNDPNSYRHAFLILEPKKGTTIVDAKRSNSNVTRHVLCAETDEERDEWVEALIRYIGRDGNGNSNGNSSGNGNVSINTNVNSSNTSAHSGNSSAHSNNNNINGGNGGNSRENSNDGNDDLSRGGRKLPEIQKLGATPIKDLTSSKGNEKLLLNQEAYERQQQPNPSQQGQQQQQRPQQYQPGPSQGRPMQMPQSPTAHPGMDDSIERTSAEGQLNQRYGQRPPNSGEAQMTAPWNQQFQQPFPQQQQGQPSFSRNQSSNSLSHDDPTPSVPDNPSPTSHPTPQEVAERKQKSRMTFHWPKKATKEETSGQGNGSMPMANGQQQQQPAPPPQQDTSRLRNFLGGGKGSSSQNQNGGGNGNGSMNGSTSYASQLPTRQVFGVSLEQAIEQARVYPGYELPAVVYRCIEYLNAHDAKLEEGIYRLNGSSAVIKNLKDRYNHDGDFDLLGSSDYFDIHAVAGLLKLFLRDLPTSVLTRELHKDFLAVIELSGRTDRVIELTRLVSHLPIANYTLLRALTYHLIDIVQNADVNKMTARNVGIVFSPTLGIPAGVFSLMMTDFDQIFNTAEERIMPLENSYQRPKLNLDMPQPPALHQHPPQQYPQDLSQDYDQRHQQQQDQYYQQQQQNSL</sequence>
<feature type="compositionally biased region" description="Low complexity" evidence="2">
    <location>
        <begin position="91"/>
        <end position="145"/>
    </location>
</feature>
<feature type="compositionally biased region" description="Polar residues" evidence="2">
    <location>
        <begin position="240"/>
        <end position="265"/>
    </location>
</feature>
<dbReference type="InterPro" id="IPR011993">
    <property type="entry name" value="PH-like_dom_sf"/>
</dbReference>
<dbReference type="PROSITE" id="PS50238">
    <property type="entry name" value="RHOGAP"/>
    <property type="match status" value="1"/>
</dbReference>
<feature type="compositionally biased region" description="Pro residues" evidence="2">
    <location>
        <begin position="298"/>
        <end position="309"/>
    </location>
</feature>
<dbReference type="SUPFAM" id="SSF48350">
    <property type="entry name" value="GTPase activation domain, GAP"/>
    <property type="match status" value="1"/>
</dbReference>
<feature type="compositionally biased region" description="Basic and acidic residues" evidence="2">
    <location>
        <begin position="149"/>
        <end position="159"/>
    </location>
</feature>
<gene>
    <name evidence="5" type="ORF">DFQ27_009041</name>
</gene>
<feature type="compositionally biased region" description="Low complexity" evidence="2">
    <location>
        <begin position="17"/>
        <end position="33"/>
    </location>
</feature>
<evidence type="ECO:0000313" key="6">
    <source>
        <dbReference type="Proteomes" id="UP000807716"/>
    </source>
</evidence>
<dbReference type="GO" id="GO:0005096">
    <property type="term" value="F:GTPase activator activity"/>
    <property type="evidence" value="ECO:0007669"/>
    <property type="project" value="UniProtKB-KW"/>
</dbReference>
<evidence type="ECO:0000256" key="1">
    <source>
        <dbReference type="ARBA" id="ARBA00022468"/>
    </source>
</evidence>
<protein>
    <recommendedName>
        <fullName evidence="7">RhoGAP-domain-containing protein</fullName>
    </recommendedName>
</protein>
<evidence type="ECO:0000259" key="4">
    <source>
        <dbReference type="PROSITE" id="PS50238"/>
    </source>
</evidence>
<accession>A0A9P6TX49</accession>
<dbReference type="PANTHER" id="PTHR23176">
    <property type="entry name" value="RHO/RAC/CDC GTPASE-ACTIVATING PROTEIN"/>
    <property type="match status" value="1"/>
</dbReference>
<feature type="domain" description="PH" evidence="3">
    <location>
        <begin position="1"/>
        <end position="87"/>
    </location>
</feature>
<feature type="region of interest" description="Disordered" evidence="2">
    <location>
        <begin position="188"/>
        <end position="398"/>
    </location>
</feature>
<feature type="compositionally biased region" description="Basic residues" evidence="2">
    <location>
        <begin position="320"/>
        <end position="331"/>
    </location>
</feature>
<feature type="compositionally biased region" description="Low complexity" evidence="2">
    <location>
        <begin position="266"/>
        <end position="291"/>
    </location>
</feature>
<dbReference type="GO" id="GO:0007165">
    <property type="term" value="P:signal transduction"/>
    <property type="evidence" value="ECO:0007669"/>
    <property type="project" value="InterPro"/>
</dbReference>
<evidence type="ECO:0000259" key="3">
    <source>
        <dbReference type="PROSITE" id="PS50003"/>
    </source>
</evidence>
<feature type="compositionally biased region" description="Low complexity" evidence="2">
    <location>
        <begin position="189"/>
        <end position="218"/>
    </location>
</feature>
<dbReference type="InterPro" id="IPR000198">
    <property type="entry name" value="RhoGAP_dom"/>
</dbReference>
<dbReference type="PROSITE" id="PS50003">
    <property type="entry name" value="PH_DOMAIN"/>
    <property type="match status" value="1"/>
</dbReference>
<feature type="compositionally biased region" description="Basic and acidic residues" evidence="2">
    <location>
        <begin position="230"/>
        <end position="239"/>
    </location>
</feature>
<dbReference type="Pfam" id="PF00620">
    <property type="entry name" value="RhoGAP"/>
    <property type="match status" value="1"/>
</dbReference>
<dbReference type="SUPFAM" id="SSF50729">
    <property type="entry name" value="PH domain-like"/>
    <property type="match status" value="1"/>
</dbReference>
<feature type="region of interest" description="Disordered" evidence="2">
    <location>
        <begin position="88"/>
        <end position="175"/>
    </location>
</feature>
<feature type="non-terminal residue" evidence="5">
    <location>
        <position position="1"/>
    </location>
</feature>
<dbReference type="EMBL" id="JAAAJB010000799">
    <property type="protein sequence ID" value="KAG0251009.1"/>
    <property type="molecule type" value="Genomic_DNA"/>
</dbReference>
<reference evidence="5" key="1">
    <citation type="journal article" date="2020" name="Fungal Divers.">
        <title>Resolving the Mortierellaceae phylogeny through synthesis of multi-gene phylogenetics and phylogenomics.</title>
        <authorList>
            <person name="Vandepol N."/>
            <person name="Liber J."/>
            <person name="Desiro A."/>
            <person name="Na H."/>
            <person name="Kennedy M."/>
            <person name="Barry K."/>
            <person name="Grigoriev I.V."/>
            <person name="Miller A.N."/>
            <person name="O'Donnell K."/>
            <person name="Stajich J.E."/>
            <person name="Bonito G."/>
        </authorList>
    </citation>
    <scope>NUCLEOTIDE SEQUENCE</scope>
    <source>
        <strain evidence="5">BC1065</strain>
    </source>
</reference>
<evidence type="ECO:0000256" key="2">
    <source>
        <dbReference type="SAM" id="MobiDB-lite"/>
    </source>
</evidence>
<keyword evidence="6" id="KW-1185">Reference proteome</keyword>
<feature type="region of interest" description="Disordered" evidence="2">
    <location>
        <begin position="608"/>
        <end position="656"/>
    </location>
</feature>
<keyword evidence="1" id="KW-0343">GTPase activation</keyword>
<proteinExistence type="predicted"/>
<dbReference type="PANTHER" id="PTHR23176:SF129">
    <property type="entry name" value="RHO GTPASE ACTIVATING PROTEIN AT 16F, ISOFORM E-RELATED"/>
    <property type="match status" value="1"/>
</dbReference>
<dbReference type="InterPro" id="IPR050729">
    <property type="entry name" value="Rho-GAP"/>
</dbReference>
<name>A0A9P6TX49_9FUNG</name>
<comment type="caution">
    <text evidence="5">The sequence shown here is derived from an EMBL/GenBank/DDBJ whole genome shotgun (WGS) entry which is preliminary data.</text>
</comment>
<feature type="domain" description="Rho-GAP" evidence="4">
    <location>
        <begin position="410"/>
        <end position="605"/>
    </location>
</feature>
<dbReference type="GO" id="GO:0005737">
    <property type="term" value="C:cytoplasm"/>
    <property type="evidence" value="ECO:0007669"/>
    <property type="project" value="TreeGrafter"/>
</dbReference>
<dbReference type="InterPro" id="IPR001849">
    <property type="entry name" value="PH_domain"/>
</dbReference>